<dbReference type="KEGG" id="bfz:BAU07_19030"/>
<dbReference type="AlphaFoldDB" id="A0A193GGJ0"/>
<evidence type="ECO:0000313" key="2">
    <source>
        <dbReference type="Proteomes" id="UP000091926"/>
    </source>
</evidence>
<gene>
    <name evidence="1" type="ORF">BAU07_19030</name>
</gene>
<sequence length="69" mass="8425">MCRFRARRIDVDQLALFDQQPQQPKSAEQLTYEAWPFPGLSWEQHQEIQAEWKAYAEKRRREQHRRIAA</sequence>
<dbReference type="STRING" id="463014.BAU07_19030"/>
<organism evidence="1 2">
    <name type="scientific">Bordetella flabilis</name>
    <dbReference type="NCBI Taxonomy" id="463014"/>
    <lineage>
        <taxon>Bacteria</taxon>
        <taxon>Pseudomonadati</taxon>
        <taxon>Pseudomonadota</taxon>
        <taxon>Betaproteobacteria</taxon>
        <taxon>Burkholderiales</taxon>
        <taxon>Alcaligenaceae</taxon>
        <taxon>Bordetella</taxon>
    </lineage>
</organism>
<dbReference type="Proteomes" id="UP000091926">
    <property type="component" value="Chromosome"/>
</dbReference>
<accession>A0A193GGJ0</accession>
<evidence type="ECO:0000313" key="1">
    <source>
        <dbReference type="EMBL" id="ANN78935.1"/>
    </source>
</evidence>
<reference evidence="1 2" key="1">
    <citation type="submission" date="2016-06" db="EMBL/GenBank/DDBJ databases">
        <title>Complete genome sequences of Bordetella bronchialis and Bordetella flabilis.</title>
        <authorList>
            <person name="LiPuma J.J."/>
            <person name="Spilker T."/>
        </authorList>
    </citation>
    <scope>NUCLEOTIDE SEQUENCE [LARGE SCALE GENOMIC DNA]</scope>
    <source>
        <strain evidence="1 2">AU10664</strain>
    </source>
</reference>
<name>A0A193GGJ0_9BORD</name>
<dbReference type="EMBL" id="CP016172">
    <property type="protein sequence ID" value="ANN78935.1"/>
    <property type="molecule type" value="Genomic_DNA"/>
</dbReference>
<keyword evidence="2" id="KW-1185">Reference proteome</keyword>
<protein>
    <submittedName>
        <fullName evidence="1">Uncharacterized protein</fullName>
    </submittedName>
</protein>
<proteinExistence type="predicted"/>